<name>A4JTW8_BURVG</name>
<dbReference type="KEGG" id="bvi:Bcep1808_6834"/>
<evidence type="ECO:0000313" key="2">
    <source>
        <dbReference type="Proteomes" id="UP000002287"/>
    </source>
</evidence>
<organism evidence="1 2">
    <name type="scientific">Burkholderia vietnamiensis (strain G4 / LMG 22486)</name>
    <name type="common">Burkholderia cepacia (strain R1808)</name>
    <dbReference type="NCBI Taxonomy" id="269482"/>
    <lineage>
        <taxon>Bacteria</taxon>
        <taxon>Pseudomonadati</taxon>
        <taxon>Pseudomonadota</taxon>
        <taxon>Betaproteobacteria</taxon>
        <taxon>Burkholderiales</taxon>
        <taxon>Burkholderiaceae</taxon>
        <taxon>Burkholderia</taxon>
        <taxon>Burkholderia cepacia complex</taxon>
    </lineage>
</organism>
<keyword evidence="1" id="KW-0614">Plasmid</keyword>
<evidence type="ECO:0000313" key="1">
    <source>
        <dbReference type="EMBL" id="ABO59721.1"/>
    </source>
</evidence>
<reference evidence="1 2" key="1">
    <citation type="submission" date="2007-03" db="EMBL/GenBank/DDBJ databases">
        <title>Complete sequence of plasmid pBVIE01 of Burkholderia vietnamiensis G4.</title>
        <authorList>
            <consortium name="US DOE Joint Genome Institute"/>
            <person name="Copeland A."/>
            <person name="Lucas S."/>
            <person name="Lapidus A."/>
            <person name="Barry K."/>
            <person name="Detter J.C."/>
            <person name="Glavina del Rio T."/>
            <person name="Hammon N."/>
            <person name="Israni S."/>
            <person name="Dalin E."/>
            <person name="Tice H."/>
            <person name="Pitluck S."/>
            <person name="Chain P."/>
            <person name="Malfatti S."/>
            <person name="Shin M."/>
            <person name="Vergez L."/>
            <person name="Schmutz J."/>
            <person name="Larimer F."/>
            <person name="Land M."/>
            <person name="Hauser L."/>
            <person name="Kyrpides N."/>
            <person name="Tiedje J."/>
            <person name="Richardson P."/>
        </authorList>
    </citation>
    <scope>NUCLEOTIDE SEQUENCE [LARGE SCALE GENOMIC DNA]</scope>
    <source>
        <strain evidence="2">G4 / LMG 22486</strain>
        <plasmid evidence="1 2">pBVIE01</plasmid>
    </source>
</reference>
<gene>
    <name evidence="1" type="ordered locus">Bcep1808_6834</name>
</gene>
<sequence length="88" mass="9881">MNLLGTVTVEFGGRKQKVHGKDFSLEEDQNRHLGEGDFQYEALFIYFDPDQRFKILVQATKLDGNVTLYDPSVEGNAKIVDDSLDVSG</sequence>
<dbReference type="HOGENOM" id="CLU_2463122_0_0_4"/>
<accession>A4JTW8</accession>
<protein>
    <submittedName>
        <fullName evidence="1">Uncharacterized protein</fullName>
    </submittedName>
</protein>
<dbReference type="AlphaFoldDB" id="A4JTW8"/>
<dbReference type="Proteomes" id="UP000002287">
    <property type="component" value="Plasmid pBVIE01"/>
</dbReference>
<geneLocation type="plasmid" evidence="1 2">
    <name>pBVIE01</name>
</geneLocation>
<proteinExistence type="predicted"/>
<dbReference type="EMBL" id="CP000617">
    <property type="protein sequence ID" value="ABO59721.1"/>
    <property type="molecule type" value="Genomic_DNA"/>
</dbReference>